<dbReference type="EMBL" id="JACHFD010000025">
    <property type="protein sequence ID" value="MBB5353403.1"/>
    <property type="molecule type" value="Genomic_DNA"/>
</dbReference>
<sequence>MLVRAPGPSIAAIHSRLVKIGVEDLRCVASELHVHWPVYSNRKRIVELRKRVRRLMRIMSLTAVVPKPRTSVPDPNQRKHP</sequence>
<name>A0A840V6V1_9BACT</name>
<comment type="caution">
    <text evidence="1">The sequence shown here is derived from an EMBL/GenBank/DDBJ whole genome shotgun (WGS) entry which is preliminary data.</text>
</comment>
<proteinExistence type="predicted"/>
<dbReference type="Proteomes" id="UP000557717">
    <property type="component" value="Unassembled WGS sequence"/>
</dbReference>
<dbReference type="AlphaFoldDB" id="A0A840V6V1"/>
<gene>
    <name evidence="1" type="ORF">HNR46_003660</name>
</gene>
<protein>
    <submittedName>
        <fullName evidence="1">Uncharacterized protein</fullName>
    </submittedName>
</protein>
<accession>A0A840V6V1</accession>
<evidence type="ECO:0000313" key="1">
    <source>
        <dbReference type="EMBL" id="MBB5353403.1"/>
    </source>
</evidence>
<dbReference type="RefSeq" id="WP_184021271.1">
    <property type="nucleotide sequence ID" value="NZ_JACHFD010000025.1"/>
</dbReference>
<reference evidence="1 2" key="1">
    <citation type="submission" date="2020-08" db="EMBL/GenBank/DDBJ databases">
        <title>Genomic Encyclopedia of Type Strains, Phase IV (KMG-IV): sequencing the most valuable type-strain genomes for metagenomic binning, comparative biology and taxonomic classification.</title>
        <authorList>
            <person name="Goeker M."/>
        </authorList>
    </citation>
    <scope>NUCLEOTIDE SEQUENCE [LARGE SCALE GENOMIC DNA]</scope>
    <source>
        <strain evidence="1 2">YC6886</strain>
    </source>
</reference>
<keyword evidence="2" id="KW-1185">Reference proteome</keyword>
<organism evidence="1 2">
    <name type="scientific">Haloferula luteola</name>
    <dbReference type="NCBI Taxonomy" id="595692"/>
    <lineage>
        <taxon>Bacteria</taxon>
        <taxon>Pseudomonadati</taxon>
        <taxon>Verrucomicrobiota</taxon>
        <taxon>Verrucomicrobiia</taxon>
        <taxon>Verrucomicrobiales</taxon>
        <taxon>Verrucomicrobiaceae</taxon>
        <taxon>Haloferula</taxon>
    </lineage>
</organism>
<evidence type="ECO:0000313" key="2">
    <source>
        <dbReference type="Proteomes" id="UP000557717"/>
    </source>
</evidence>